<keyword evidence="4" id="KW-0472">Membrane</keyword>
<dbReference type="PRINTS" id="PR00183">
    <property type="entry name" value="ECOLIPORIN"/>
</dbReference>
<dbReference type="InterPro" id="IPR001702">
    <property type="entry name" value="Porin_Gram-ve"/>
</dbReference>
<dbReference type="OrthoDB" id="7055111at2"/>
<reference evidence="7" key="1">
    <citation type="submission" date="2016-01" db="EMBL/GenBank/DDBJ databases">
        <authorList>
            <person name="Husnik F."/>
        </authorList>
    </citation>
    <scope>NUCLEOTIDE SEQUENCE [LARGE SCALE GENOMIC DNA]</scope>
</reference>
<evidence type="ECO:0000256" key="4">
    <source>
        <dbReference type="ARBA" id="ARBA00023136"/>
    </source>
</evidence>
<comment type="subcellular location">
    <subcellularLocation>
        <location evidence="1">Cell outer membrane</location>
        <topology evidence="1">Multi-pass membrane protein</topology>
    </subcellularLocation>
</comment>
<proteinExistence type="inferred from homology"/>
<dbReference type="InterPro" id="IPR001897">
    <property type="entry name" value="Porin_gammaproteobac"/>
</dbReference>
<evidence type="ECO:0000256" key="2">
    <source>
        <dbReference type="ARBA" id="ARBA00007539"/>
    </source>
</evidence>
<organism evidence="6 7">
    <name type="scientific">Candidatus Doolittlea endobia</name>
    <dbReference type="NCBI Taxonomy" id="1778262"/>
    <lineage>
        <taxon>Bacteria</taxon>
        <taxon>Pseudomonadati</taxon>
        <taxon>Pseudomonadota</taxon>
        <taxon>Gammaproteobacteria</taxon>
        <taxon>Enterobacterales</taxon>
        <taxon>Enterobacteriaceae</taxon>
        <taxon>Candidatus Doolittlea</taxon>
    </lineage>
</organism>
<dbReference type="InterPro" id="IPR033900">
    <property type="entry name" value="Gram_neg_porin_domain"/>
</dbReference>
<dbReference type="GO" id="GO:0009279">
    <property type="term" value="C:cell outer membrane"/>
    <property type="evidence" value="ECO:0007669"/>
    <property type="project" value="UniProtKB-SubCell"/>
</dbReference>
<dbReference type="KEGG" id="den:MHIR_DE00031"/>
<evidence type="ECO:0000313" key="7">
    <source>
        <dbReference type="Proteomes" id="UP000095322"/>
    </source>
</evidence>
<gene>
    <name evidence="6" type="primary">ompC</name>
    <name evidence="6" type="ORF">MHIR_DE00031</name>
</gene>
<dbReference type="STRING" id="1778262.MHIR_DE00031"/>
<dbReference type="AlphaFoldDB" id="A0A143WRM1"/>
<dbReference type="GO" id="GO:0015288">
    <property type="term" value="F:porin activity"/>
    <property type="evidence" value="ECO:0007669"/>
    <property type="project" value="InterPro"/>
</dbReference>
<dbReference type="InterPro" id="IPR050298">
    <property type="entry name" value="Gram-neg_bact_OMP"/>
</dbReference>
<name>A0A143WRM1_9ENTR</name>
<feature type="chain" id="PRO_5007513670" evidence="5">
    <location>
        <begin position="22"/>
        <end position="369"/>
    </location>
</feature>
<dbReference type="PANTHER" id="PTHR34501">
    <property type="entry name" value="PROTEIN YDDL-RELATED"/>
    <property type="match status" value="1"/>
</dbReference>
<evidence type="ECO:0000313" key="6">
    <source>
        <dbReference type="EMBL" id="CUX96395.1"/>
    </source>
</evidence>
<protein>
    <submittedName>
        <fullName evidence="6">Outer membrane protein C</fullName>
    </submittedName>
</protein>
<dbReference type="EMBL" id="LN999833">
    <property type="protein sequence ID" value="CUX96395.1"/>
    <property type="molecule type" value="Genomic_DNA"/>
</dbReference>
<evidence type="ECO:0000256" key="1">
    <source>
        <dbReference type="ARBA" id="ARBA00004571"/>
    </source>
</evidence>
<dbReference type="InterPro" id="IPR023614">
    <property type="entry name" value="Porin_dom_sf"/>
</dbReference>
<evidence type="ECO:0000256" key="3">
    <source>
        <dbReference type="ARBA" id="ARBA00022729"/>
    </source>
</evidence>
<dbReference type="PATRIC" id="fig|1778262.3.peg.47"/>
<dbReference type="RefSeq" id="WP_067565171.1">
    <property type="nucleotide sequence ID" value="NZ_LN999833.1"/>
</dbReference>
<dbReference type="Pfam" id="PF00267">
    <property type="entry name" value="Porin_1"/>
    <property type="match status" value="1"/>
</dbReference>
<dbReference type="Gene3D" id="2.40.160.10">
    <property type="entry name" value="Porin"/>
    <property type="match status" value="1"/>
</dbReference>
<accession>A0A143WRM1</accession>
<sequence precursor="true">MKLQYLSVLVSAMIIAGHTGAAEVYNKNGNKVDLFGKLNGMRYTSSDDTKNGDRSFIRYGFSGEAQLSKNITGFGTWEQEVGLSHAESEIGKNNFARLGFAGIKFADASSIDYGRNYGVLHDIAAWTEMMPEFGSDTTVTDNFMTGRANGVFTYRNANFFGMIDGLNLALQYQGKNEKNDKDEHSLNKANGDGYGLSITYDWGNGISTGAAYTSSNLTLAQRIFNRTPSKDVRAEAYSLGLKYDANNLYLAALYGETCNMTPYGDFSGKSKHAFAEKAQNLELVAQYALDFGLRPSIGYLQSQINSNGDDERKSQIVKKYLEVGSSYNFNKNMLTFIDYRINLLSKNDFTRDAKISTGNILAMGMTYVF</sequence>
<comment type="similarity">
    <text evidence="2">Belongs to the Gram-negative porin family.</text>
</comment>
<dbReference type="PANTHER" id="PTHR34501:SF2">
    <property type="entry name" value="OUTER MEMBRANE PORIN F-RELATED"/>
    <property type="match status" value="1"/>
</dbReference>
<dbReference type="CDD" id="cd00342">
    <property type="entry name" value="gram_neg_porins"/>
    <property type="match status" value="1"/>
</dbReference>
<evidence type="ECO:0000256" key="5">
    <source>
        <dbReference type="SAM" id="SignalP"/>
    </source>
</evidence>
<keyword evidence="7" id="KW-1185">Reference proteome</keyword>
<keyword evidence="3 5" id="KW-0732">Signal</keyword>
<dbReference type="GO" id="GO:0034220">
    <property type="term" value="P:monoatomic ion transmembrane transport"/>
    <property type="evidence" value="ECO:0007669"/>
    <property type="project" value="InterPro"/>
</dbReference>
<feature type="signal peptide" evidence="5">
    <location>
        <begin position="1"/>
        <end position="21"/>
    </location>
</feature>
<dbReference type="SUPFAM" id="SSF56935">
    <property type="entry name" value="Porins"/>
    <property type="match status" value="1"/>
</dbReference>
<dbReference type="PRINTS" id="PR00182">
    <property type="entry name" value="ECOLNEIPORIN"/>
</dbReference>
<dbReference type="Proteomes" id="UP000095322">
    <property type="component" value="Chromosome I"/>
</dbReference>